<evidence type="ECO:0000313" key="2">
    <source>
        <dbReference type="Proteomes" id="UP000033591"/>
    </source>
</evidence>
<proteinExistence type="predicted"/>
<gene>
    <name evidence="1" type="ORF">RMAECT_0928</name>
</gene>
<accession>A0A0F3PGM0</accession>
<dbReference type="AlphaFoldDB" id="A0A0F3PGM0"/>
<dbReference type="RefSeq" id="WP_014366082.1">
    <property type="nucleotide sequence ID" value="NZ_LAOC01000001.1"/>
</dbReference>
<name>A0A0F3PGM0_RICRH</name>
<comment type="caution">
    <text evidence="1">The sequence shown here is derived from an EMBL/GenBank/DDBJ whole genome shotgun (WGS) entry which is preliminary data.</text>
</comment>
<sequence>MQRYLDPTNDSVFKKIFRDLERFKEFINAVLEPPEGLRIKAIEFISVEQVPMLDKGNKKHI</sequence>
<organism evidence="1 2">
    <name type="scientific">Rickettsia rhipicephali str. Ect</name>
    <dbReference type="NCBI Taxonomy" id="1359199"/>
    <lineage>
        <taxon>Bacteria</taxon>
        <taxon>Pseudomonadati</taxon>
        <taxon>Pseudomonadota</taxon>
        <taxon>Alphaproteobacteria</taxon>
        <taxon>Rickettsiales</taxon>
        <taxon>Rickettsiaceae</taxon>
        <taxon>Rickettsieae</taxon>
        <taxon>Rickettsia</taxon>
        <taxon>spotted fever group</taxon>
    </lineage>
</organism>
<evidence type="ECO:0000313" key="1">
    <source>
        <dbReference type="EMBL" id="KJV79067.1"/>
    </source>
</evidence>
<dbReference type="EMBL" id="LAOC01000001">
    <property type="protein sequence ID" value="KJV79067.1"/>
    <property type="molecule type" value="Genomic_DNA"/>
</dbReference>
<dbReference type="PATRIC" id="fig|1359199.3.peg.911"/>
<protein>
    <recommendedName>
        <fullName evidence="3">PD-(D/E)XK nuclease transposase family protein</fullName>
    </recommendedName>
</protein>
<evidence type="ECO:0008006" key="3">
    <source>
        <dbReference type="Google" id="ProtNLM"/>
    </source>
</evidence>
<dbReference type="Proteomes" id="UP000033591">
    <property type="component" value="Unassembled WGS sequence"/>
</dbReference>
<reference evidence="1 2" key="1">
    <citation type="submission" date="2015-01" db="EMBL/GenBank/DDBJ databases">
        <title>Genome Sequencing of Rickettsiales.</title>
        <authorList>
            <person name="Daugherty S.C."/>
            <person name="Su Q."/>
            <person name="Abolude K."/>
            <person name="Beier-Sexton M."/>
            <person name="Carlyon J.A."/>
            <person name="Carter R."/>
            <person name="Day N.P."/>
            <person name="Dumler S.J."/>
            <person name="Dyachenko V."/>
            <person name="Godinez A."/>
            <person name="Kurtti T.J."/>
            <person name="Lichay M."/>
            <person name="Mullins K.E."/>
            <person name="Ott S."/>
            <person name="Pappas-Brown V."/>
            <person name="Paris D.H."/>
            <person name="Patel P."/>
            <person name="Richards A.L."/>
            <person name="Sadzewicz L."/>
            <person name="Sears K."/>
            <person name="Seidman D."/>
            <person name="Sengamalay N."/>
            <person name="Stenos J."/>
            <person name="Tallon L.J."/>
            <person name="Vincent G."/>
            <person name="Fraser C.M."/>
            <person name="Munderloh U."/>
            <person name="Dunning-Hotopp J.C."/>
        </authorList>
    </citation>
    <scope>NUCLEOTIDE SEQUENCE [LARGE SCALE GENOMIC DNA]</scope>
    <source>
        <strain evidence="1 2">Ect</strain>
    </source>
</reference>